<comment type="similarity">
    <text evidence="4">Belongs to the class-II pyridoxal-phosphate-dependent aminotransferase family.</text>
</comment>
<keyword evidence="9" id="KW-0443">Lipid metabolism</keyword>
<dbReference type="AlphaFoldDB" id="A0AAE9DPC0"/>
<evidence type="ECO:0000256" key="12">
    <source>
        <dbReference type="ARBA" id="ARBA00041765"/>
    </source>
</evidence>
<dbReference type="SUPFAM" id="SSF53383">
    <property type="entry name" value="PLP-dependent transferases"/>
    <property type="match status" value="1"/>
</dbReference>
<dbReference type="Proteomes" id="UP000827892">
    <property type="component" value="Chromosome II"/>
</dbReference>
<comment type="cofactor">
    <cofactor evidence="1">
        <name>pyridoxal 5'-phosphate</name>
        <dbReference type="ChEBI" id="CHEBI:597326"/>
    </cofactor>
</comment>
<dbReference type="EC" id="2.3.1.50" evidence="5"/>
<feature type="domain" description="Aminotransferase class I/classII large" evidence="15">
    <location>
        <begin position="488"/>
        <end position="652"/>
    </location>
</feature>
<evidence type="ECO:0000256" key="8">
    <source>
        <dbReference type="ARBA" id="ARBA00022919"/>
    </source>
</evidence>
<proteinExistence type="inferred from homology"/>
<dbReference type="InterPro" id="IPR004839">
    <property type="entry name" value="Aminotransferase_I/II_large"/>
</dbReference>
<feature type="domain" description="Nucleolus and neural progenitor protein-like N-terminal" evidence="16">
    <location>
        <begin position="44"/>
        <end position="177"/>
    </location>
</feature>
<keyword evidence="6" id="KW-0808">Transferase</keyword>
<dbReference type="InterPro" id="IPR015424">
    <property type="entry name" value="PyrdxlP-dep_Trfase"/>
</dbReference>
<dbReference type="PANTHER" id="PTHR13693:SF2">
    <property type="entry name" value="SERINE PALMITOYLTRANSFERASE 1"/>
    <property type="match status" value="1"/>
</dbReference>
<evidence type="ECO:0000256" key="9">
    <source>
        <dbReference type="ARBA" id="ARBA00023098"/>
    </source>
</evidence>
<evidence type="ECO:0000256" key="2">
    <source>
        <dbReference type="ARBA" id="ARBA00004760"/>
    </source>
</evidence>
<keyword evidence="7" id="KW-0663">Pyridoxal phosphate</keyword>
<dbReference type="Pfam" id="PF00155">
    <property type="entry name" value="Aminotran_1_2"/>
    <property type="match status" value="1"/>
</dbReference>
<organism evidence="17 18">
    <name type="scientific">Caenorhabditis briggsae</name>
    <dbReference type="NCBI Taxonomy" id="6238"/>
    <lineage>
        <taxon>Eukaryota</taxon>
        <taxon>Metazoa</taxon>
        <taxon>Ecdysozoa</taxon>
        <taxon>Nematoda</taxon>
        <taxon>Chromadorea</taxon>
        <taxon>Rhabditida</taxon>
        <taxon>Rhabditina</taxon>
        <taxon>Rhabditomorpha</taxon>
        <taxon>Rhabditoidea</taxon>
        <taxon>Rhabditidae</taxon>
        <taxon>Peloderinae</taxon>
        <taxon>Caenorhabditis</taxon>
    </lineage>
</organism>
<evidence type="ECO:0000256" key="1">
    <source>
        <dbReference type="ARBA" id="ARBA00001933"/>
    </source>
</evidence>
<dbReference type="InterPro" id="IPR015421">
    <property type="entry name" value="PyrdxlP-dep_Trfase_major"/>
</dbReference>
<evidence type="ECO:0000256" key="5">
    <source>
        <dbReference type="ARBA" id="ARBA00013220"/>
    </source>
</evidence>
<evidence type="ECO:0000256" key="11">
    <source>
        <dbReference type="ARBA" id="ARBA00041066"/>
    </source>
</evidence>
<protein>
    <recommendedName>
        <fullName evidence="11">Serine palmitoyltransferase 1</fullName>
        <ecNumber evidence="5">2.3.1.50</ecNumber>
    </recommendedName>
    <alternativeName>
        <fullName evidence="12">Long chain base biosynthesis protein 1</fullName>
    </alternativeName>
    <alternativeName>
        <fullName evidence="13">Serine-palmitoyl-CoA transferase 1</fullName>
    </alternativeName>
</protein>
<evidence type="ECO:0000259" key="15">
    <source>
        <dbReference type="Pfam" id="PF00155"/>
    </source>
</evidence>
<sequence>MTDEENDDELIDMLNEAPDACPPNFFERDPTKDSTTVRTMHFALRSIVGQLRSPINTEAEAVINWLVYKQGGPHRHQKFFGFFRQMNRLVRKYNDMTLIKKLNPVLRKAENCGDDLYKLEEAAIRYMGCSYLKKLYLLERISESCLKCADGVVGLLELEHWINLSLVIFALCSQVHSEVITQMLAMEKVFKMTSKVFRDVDSRFPESLENLKVVEKVKRQSRVFEERNNEKTDLSAISRLLKFSSEKIKEAQTENDWRMKVTKVLNEELTAEITTTTAIATPKATKVSAQLDMSDLGISISRDDASFLNSTIQSTSTSVLFQSDEDDDSFLMSPNLFVPKSLKKKTKKRKSENPSAKSFLSSTLDLFSGDKKKKKKIKKIMLGYLPDSFHYYIETLLVGLLIYVVMRNRAKRQQEKLSKKLTERQKDELIAEWQPEPLVPETPQDHPVLNPKYADGKMTKEVSIDGQKYLNMASTNFLSFIGVKRIEERAKSTIFKYGVGSCGPRGFYGTVDVHLDLEKELAKFMGCEEAVLYSYGFATVSSAIPAYAKKGDVIFVDEGVNFAIQKGLQASRSRVEYFKHNDMEDLERLLLEQEQKDKNDLKKAKTVRRFIVVEGLYVNHADLCPLPKIIEFKWRFKVRVFIDESWSFGIIGKTGRGEKQLYLQKQTMTRKTRND</sequence>
<keyword evidence="14" id="KW-0472">Membrane</keyword>
<evidence type="ECO:0000259" key="16">
    <source>
        <dbReference type="Pfam" id="PF14780"/>
    </source>
</evidence>
<dbReference type="Gene3D" id="3.40.640.10">
    <property type="entry name" value="Type I PLP-dependent aspartate aminotransferase-like (Major domain)"/>
    <property type="match status" value="1"/>
</dbReference>
<dbReference type="InterPro" id="IPR050087">
    <property type="entry name" value="AON_synthase_class-II"/>
</dbReference>
<accession>A0AAE9DPC0</accession>
<evidence type="ECO:0000256" key="3">
    <source>
        <dbReference type="ARBA" id="ARBA00004991"/>
    </source>
</evidence>
<dbReference type="Pfam" id="PF14780">
    <property type="entry name" value="NEPRO_N"/>
    <property type="match status" value="1"/>
</dbReference>
<reference evidence="17 18" key="1">
    <citation type="submission" date="2022-05" db="EMBL/GenBank/DDBJ databases">
        <title>Chromosome-level reference genomes for two strains of Caenorhabditis briggsae: an improved platform for comparative genomics.</title>
        <authorList>
            <person name="Stevens L."/>
            <person name="Andersen E.C."/>
        </authorList>
    </citation>
    <scope>NUCLEOTIDE SEQUENCE [LARGE SCALE GENOMIC DNA]</scope>
    <source>
        <strain evidence="17">QX1410_ONT</strain>
        <tissue evidence="17">Whole-organism</tissue>
    </source>
</reference>
<gene>
    <name evidence="17" type="ORF">L3Y34_019905</name>
</gene>
<evidence type="ECO:0000256" key="6">
    <source>
        <dbReference type="ARBA" id="ARBA00022679"/>
    </source>
</evidence>
<dbReference type="PANTHER" id="PTHR13693">
    <property type="entry name" value="CLASS II AMINOTRANSFERASE/8-AMINO-7-OXONONANOATE SYNTHASE"/>
    <property type="match status" value="1"/>
</dbReference>
<evidence type="ECO:0000256" key="10">
    <source>
        <dbReference type="ARBA" id="ARBA00023315"/>
    </source>
</evidence>
<evidence type="ECO:0000256" key="7">
    <source>
        <dbReference type="ARBA" id="ARBA00022898"/>
    </source>
</evidence>
<evidence type="ECO:0000313" key="17">
    <source>
        <dbReference type="EMBL" id="ULU09015.1"/>
    </source>
</evidence>
<evidence type="ECO:0000256" key="4">
    <source>
        <dbReference type="ARBA" id="ARBA00008392"/>
    </source>
</evidence>
<feature type="transmembrane region" description="Helical" evidence="14">
    <location>
        <begin position="389"/>
        <end position="406"/>
    </location>
</feature>
<evidence type="ECO:0000313" key="18">
    <source>
        <dbReference type="Proteomes" id="UP000827892"/>
    </source>
</evidence>
<comment type="pathway">
    <text evidence="3">Sphingolipid metabolism.</text>
</comment>
<dbReference type="InterPro" id="IPR027951">
    <property type="entry name" value="Nepro_N"/>
</dbReference>
<evidence type="ECO:0000256" key="14">
    <source>
        <dbReference type="SAM" id="Phobius"/>
    </source>
</evidence>
<keyword evidence="14" id="KW-1133">Transmembrane helix</keyword>
<name>A0AAE9DPC0_CAEBR</name>
<dbReference type="EMBL" id="CP090892">
    <property type="protein sequence ID" value="ULU09015.1"/>
    <property type="molecule type" value="Genomic_DNA"/>
</dbReference>
<dbReference type="GO" id="GO:0004758">
    <property type="term" value="F:serine C-palmitoyltransferase activity"/>
    <property type="evidence" value="ECO:0007669"/>
    <property type="project" value="UniProtKB-EC"/>
</dbReference>
<dbReference type="GO" id="GO:0030170">
    <property type="term" value="F:pyridoxal phosphate binding"/>
    <property type="evidence" value="ECO:0007669"/>
    <property type="project" value="InterPro"/>
</dbReference>
<comment type="pathway">
    <text evidence="2">Lipid metabolism; sphingolipid metabolism.</text>
</comment>
<keyword evidence="8" id="KW-0746">Sphingolipid metabolism</keyword>
<evidence type="ECO:0000256" key="13">
    <source>
        <dbReference type="ARBA" id="ARBA00042649"/>
    </source>
</evidence>
<keyword evidence="10" id="KW-0012">Acyltransferase</keyword>
<keyword evidence="14" id="KW-0812">Transmembrane</keyword>